<reference evidence="1 2" key="1">
    <citation type="submission" date="2019-03" db="EMBL/GenBank/DDBJ databases">
        <title>The genome sequence of a newly discovered highly antifungal drug resistant Aspergillus species, Aspergillus tanneri NIH 1004.</title>
        <authorList>
            <person name="Mounaud S."/>
            <person name="Singh I."/>
            <person name="Joardar V."/>
            <person name="Pakala S."/>
            <person name="Pakala S."/>
            <person name="Venepally P."/>
            <person name="Hoover J."/>
            <person name="Nierman W."/>
            <person name="Chung J."/>
            <person name="Losada L."/>
        </authorList>
    </citation>
    <scope>NUCLEOTIDE SEQUENCE [LARGE SCALE GENOMIC DNA]</scope>
    <source>
        <strain evidence="1 2">NIH1004</strain>
    </source>
</reference>
<evidence type="ECO:0000313" key="1">
    <source>
        <dbReference type="EMBL" id="THD00319.1"/>
    </source>
</evidence>
<accession>A0A4S3JXQ4</accession>
<name>A0A4S3JXQ4_9EURO</name>
<keyword evidence="2" id="KW-1185">Reference proteome</keyword>
<organism evidence="1 2">
    <name type="scientific">Aspergillus tanneri</name>
    <dbReference type="NCBI Taxonomy" id="1220188"/>
    <lineage>
        <taxon>Eukaryota</taxon>
        <taxon>Fungi</taxon>
        <taxon>Dikarya</taxon>
        <taxon>Ascomycota</taxon>
        <taxon>Pezizomycotina</taxon>
        <taxon>Eurotiomycetes</taxon>
        <taxon>Eurotiomycetidae</taxon>
        <taxon>Eurotiales</taxon>
        <taxon>Aspergillaceae</taxon>
        <taxon>Aspergillus</taxon>
        <taxon>Aspergillus subgen. Circumdati</taxon>
    </lineage>
</organism>
<evidence type="ECO:0000313" key="2">
    <source>
        <dbReference type="Proteomes" id="UP000308092"/>
    </source>
</evidence>
<sequence length="10" mass="975">MATSGPGAHF</sequence>
<proteinExistence type="predicted"/>
<dbReference type="EMBL" id="SOSA01000003">
    <property type="protein sequence ID" value="THD00319.1"/>
    <property type="molecule type" value="Genomic_DNA"/>
</dbReference>
<dbReference type="Proteomes" id="UP000308092">
    <property type="component" value="Unassembled WGS sequence"/>
</dbReference>
<gene>
    <name evidence="1" type="ORF">EYZ11_000212</name>
</gene>
<dbReference type="VEuPathDB" id="FungiDB:EYZ11_000212"/>
<comment type="caution">
    <text evidence="1">The sequence shown here is derived from an EMBL/GenBank/DDBJ whole genome shotgun (WGS) entry which is preliminary data.</text>
</comment>
<protein>
    <submittedName>
        <fullName evidence="1">Uncharacterized protein</fullName>
    </submittedName>
</protein>